<feature type="compositionally biased region" description="Polar residues" evidence="14">
    <location>
        <begin position="1398"/>
        <end position="1411"/>
    </location>
</feature>
<keyword evidence="2" id="KW-1003">Cell membrane</keyword>
<evidence type="ECO:0000256" key="4">
    <source>
        <dbReference type="ARBA" id="ARBA00022679"/>
    </source>
</evidence>
<evidence type="ECO:0000256" key="15">
    <source>
        <dbReference type="SAM" id="SignalP"/>
    </source>
</evidence>
<sequence>MAYGIFLLASDLASMVLQDTHSWYCFSAAIQVCCSKEYARIGEAVFSLATLASCSSELCYLDPYEETTSSSPREQLCHHFPIGEIQSATQDFSERFLIGQGGFGKVYKGRIRSGSKTIVAIKRLDSSSAQGAPEFWAEVEMLSMLRHCNLVSLIGYCNDNKEMILVYEYMSNGTLEDHLHKLRTPLSWLQRLKICIGAARALHYLHTGTGTEQGIIHRDVKSSNILLNQKWAAKILDFGLSKISHVDKPITYVSTLVKGTFGYFDPEYFSTGRLTRKSDVFSFGVIMLEILCRKRAVDRSLDEEEWGLVGWAQDSLREGKLKQIIDPELRGEISLKCLNEYAKLVDGCLHSRAKLRITMAEVLVGLESILELQESRSDSSIPRMGVTAFGRKLQNYFFSSEKNSDNRYNNGAPSRWSSNPTNDDFRKLVAAGWPEWLAIVAGEALNGWLPCEAGTFKKLGKIGEGRHSVVYKARDNSTGNLVALKKVRCDTSDPESVKMMASEIVILRHLDHPNVIKLGGIVTSRRSESLYLVFEYMEHDLAGLAANPRIQFTEAQVKHYMHQLISGLKHCHDHQVLHRDIKGSDLLLDNSGVLKIADFGSASFFDLINEQPLTNPVVTFWYRAPELLLGATDYGVGVDLWSAGCILAGLLAKRPILDGNTEVEQLQKIFELCGSPPDEYWKRYKLPGEKLYRPQQQYKRCITKTFKDFPSSSFSLLESLLSVDPLKRRRAGSALKSKRLDSSSAQGAPEFWAEVEMLSMLRHCNLVSLIGYCNDNKEMILVYEYMSNGTLEDHLHKLRTPLSWFQRLKICIGAARALHYLHTGTGTEQGVIHRDVKSSNILLDQKWAAKISDFGLSKISHVDKPITYVSTLVKGTFGYFDPEYFSTGRLTRKSDVFSFGVIMLEILCRKRAVDSSLDEEEWGLVGWAQDSLRKGKLKQIIDPELRGEISLKCLNEYAKLVDGCLHSRAKLRITMAEVLVGLESILELQERSDSSIPHMGVTAFGRKLQNYFFSSEKNSDNIYNKTNDDWPPWLATAAGKALNGWLPCKAGTFKKLGVIGEGRHSVVYKARDISTGNLVALKKVRCDTSDPESVKMIASEIVILRRLDHPNVIKLGGIVISKRSESLYLVFEYMEHDLAALAANPRIQFTEAQIKHYMHQLISGLKHCHDHQVLHRDIKGSDLLLDNNGVLKIADFGSASFFDLINEQPLTNPVVTFWYRAPELLLGATDYGVGVDLWSVGCILAGLLAKRPILDGNTEKIAKISDIVEKRGGVYEAHEFGKCWQSCVLKVEQLQKIFELCGSPPDEYWKRYKLSGEKLYRPQQQYKRCITKTFKDFPSSSFSLLESLLSVDPLKRRRAGSALKSKFFSTCPDDVTLKPFQTFKQGDTDGTKKPTFDSGKQSTKNEYTENQPGRRKRKQLPVIIRSRIQKSNTTERTSEYGSELRKKGLNIEN</sequence>
<dbReference type="STRING" id="35608.A0A2U1LR70"/>
<feature type="region of interest" description="Disordered" evidence="14">
    <location>
        <begin position="1382"/>
        <end position="1453"/>
    </location>
</feature>
<dbReference type="Gene3D" id="1.10.510.10">
    <property type="entry name" value="Transferase(Phosphotransferase) domain 1"/>
    <property type="match status" value="4"/>
</dbReference>
<comment type="caution">
    <text evidence="17">The sequence shown here is derived from an EMBL/GenBank/DDBJ whole genome shotgun (WGS) entry which is preliminary data.</text>
</comment>
<evidence type="ECO:0000313" key="18">
    <source>
        <dbReference type="Proteomes" id="UP000245207"/>
    </source>
</evidence>
<dbReference type="Gene3D" id="3.30.200.20">
    <property type="entry name" value="Phosphorylase Kinase, domain 1"/>
    <property type="match status" value="4"/>
</dbReference>
<dbReference type="SUPFAM" id="SSF56112">
    <property type="entry name" value="Protein kinase-like (PK-like)"/>
    <property type="match status" value="4"/>
</dbReference>
<dbReference type="GO" id="GO:0051707">
    <property type="term" value="P:response to other organism"/>
    <property type="evidence" value="ECO:0007669"/>
    <property type="project" value="UniProtKB-ARBA"/>
</dbReference>
<dbReference type="PROSITE" id="PS00108">
    <property type="entry name" value="PROTEIN_KINASE_ST"/>
    <property type="match status" value="2"/>
</dbReference>
<keyword evidence="5" id="KW-0812">Transmembrane</keyword>
<feature type="binding site" evidence="13">
    <location>
        <position position="1082"/>
    </location>
    <ligand>
        <name>ATP</name>
        <dbReference type="ChEBI" id="CHEBI:30616"/>
    </ligand>
</feature>
<keyword evidence="9 13" id="KW-0067">ATP-binding</keyword>
<evidence type="ECO:0000256" key="7">
    <source>
        <dbReference type="ARBA" id="ARBA00022741"/>
    </source>
</evidence>
<dbReference type="GO" id="GO:0005524">
    <property type="term" value="F:ATP binding"/>
    <property type="evidence" value="ECO:0007669"/>
    <property type="project" value="UniProtKB-UniRule"/>
</dbReference>
<dbReference type="GO" id="GO:0009506">
    <property type="term" value="C:plasmodesma"/>
    <property type="evidence" value="ECO:0007669"/>
    <property type="project" value="TreeGrafter"/>
</dbReference>
<keyword evidence="10" id="KW-1133">Transmembrane helix</keyword>
<evidence type="ECO:0000256" key="5">
    <source>
        <dbReference type="ARBA" id="ARBA00022692"/>
    </source>
</evidence>
<keyword evidence="3" id="KW-0723">Serine/threonine-protein kinase</keyword>
<dbReference type="InterPro" id="IPR017441">
    <property type="entry name" value="Protein_kinase_ATP_BS"/>
</dbReference>
<feature type="domain" description="Protein kinase" evidence="16">
    <location>
        <begin position="456"/>
        <end position="740"/>
    </location>
</feature>
<protein>
    <submittedName>
        <fullName evidence="17">Serine/threonine/dual specificity protein kinase, catalytic domain-containing protein</fullName>
    </submittedName>
</protein>
<dbReference type="FunFam" id="3.30.200.20:FF:000021">
    <property type="entry name" value="probable serine/threonine-protein kinase At1g54610"/>
    <property type="match status" value="2"/>
</dbReference>
<dbReference type="FunFam" id="1.10.510.10:FF:000624">
    <property type="entry name" value="Mitogen-activated protein kinase"/>
    <property type="match status" value="2"/>
</dbReference>
<keyword evidence="4" id="KW-0808">Transferase</keyword>
<feature type="domain" description="Protein kinase" evidence="16">
    <location>
        <begin position="1053"/>
        <end position="1368"/>
    </location>
</feature>
<dbReference type="EMBL" id="PKPP01008143">
    <property type="protein sequence ID" value="PWA51487.1"/>
    <property type="molecule type" value="Genomic_DNA"/>
</dbReference>
<evidence type="ECO:0000256" key="6">
    <source>
        <dbReference type="ARBA" id="ARBA00022729"/>
    </source>
</evidence>
<dbReference type="GO" id="GO:0004674">
    <property type="term" value="F:protein serine/threonine kinase activity"/>
    <property type="evidence" value="ECO:0007669"/>
    <property type="project" value="UniProtKB-KW"/>
</dbReference>
<evidence type="ECO:0000259" key="16">
    <source>
        <dbReference type="PROSITE" id="PS50011"/>
    </source>
</evidence>
<dbReference type="CDD" id="cd14066">
    <property type="entry name" value="STKc_IRAK"/>
    <property type="match status" value="1"/>
</dbReference>
<evidence type="ECO:0000256" key="8">
    <source>
        <dbReference type="ARBA" id="ARBA00022777"/>
    </source>
</evidence>
<dbReference type="GO" id="GO:0004714">
    <property type="term" value="F:transmembrane receptor protein tyrosine kinase activity"/>
    <property type="evidence" value="ECO:0007669"/>
    <property type="project" value="InterPro"/>
</dbReference>
<dbReference type="InterPro" id="IPR000719">
    <property type="entry name" value="Prot_kinase_dom"/>
</dbReference>
<dbReference type="GO" id="GO:0005886">
    <property type="term" value="C:plasma membrane"/>
    <property type="evidence" value="ECO:0007669"/>
    <property type="project" value="UniProtKB-SubCell"/>
</dbReference>
<evidence type="ECO:0000256" key="14">
    <source>
        <dbReference type="SAM" id="MobiDB-lite"/>
    </source>
</evidence>
<dbReference type="InterPro" id="IPR001245">
    <property type="entry name" value="Ser-Thr/Tyr_kinase_cat_dom"/>
</dbReference>
<feature type="binding site" evidence="13">
    <location>
        <position position="485"/>
    </location>
    <ligand>
        <name>ATP</name>
        <dbReference type="ChEBI" id="CHEBI:30616"/>
    </ligand>
</feature>
<dbReference type="PANTHER" id="PTHR27003">
    <property type="entry name" value="OS07G0166700 PROTEIN"/>
    <property type="match status" value="1"/>
</dbReference>
<dbReference type="FunFam" id="1.10.510.10:FF:000084">
    <property type="entry name" value="Wall-associated receptor kinase 2"/>
    <property type="match status" value="1"/>
</dbReference>
<dbReference type="InterPro" id="IPR011009">
    <property type="entry name" value="Kinase-like_dom_sf"/>
</dbReference>
<keyword evidence="7 13" id="KW-0547">Nucleotide-binding</keyword>
<gene>
    <name evidence="17" type="ORF">CTI12_AA460360</name>
</gene>
<evidence type="ECO:0000256" key="9">
    <source>
        <dbReference type="ARBA" id="ARBA00022840"/>
    </source>
</evidence>
<keyword evidence="8 17" id="KW-0418">Kinase</keyword>
<feature type="signal peptide" evidence="15">
    <location>
        <begin position="1"/>
        <end position="22"/>
    </location>
</feature>
<feature type="binding site" evidence="13">
    <location>
        <position position="122"/>
    </location>
    <ligand>
        <name>ATP</name>
        <dbReference type="ChEBI" id="CHEBI:30616"/>
    </ligand>
</feature>
<evidence type="ECO:0000256" key="12">
    <source>
        <dbReference type="ARBA" id="ARBA00023157"/>
    </source>
</evidence>
<comment type="subcellular location">
    <subcellularLocation>
        <location evidence="1">Cell membrane</location>
        <topology evidence="1">Single-pass membrane protein</topology>
    </subcellularLocation>
</comment>
<evidence type="ECO:0000256" key="13">
    <source>
        <dbReference type="PROSITE-ProRule" id="PRU10141"/>
    </source>
</evidence>
<evidence type="ECO:0000256" key="1">
    <source>
        <dbReference type="ARBA" id="ARBA00004162"/>
    </source>
</evidence>
<feature type="compositionally biased region" description="Basic and acidic residues" evidence="14">
    <location>
        <begin position="1386"/>
        <end position="1395"/>
    </location>
</feature>
<dbReference type="InterPro" id="IPR045272">
    <property type="entry name" value="ANXUR1/2-like"/>
</dbReference>
<keyword evidence="18" id="KW-1185">Reference proteome</keyword>
<reference evidence="17 18" key="1">
    <citation type="journal article" date="2018" name="Mol. Plant">
        <title>The genome of Artemisia annua provides insight into the evolution of Asteraceae family and artemisinin biosynthesis.</title>
        <authorList>
            <person name="Shen Q."/>
            <person name="Zhang L."/>
            <person name="Liao Z."/>
            <person name="Wang S."/>
            <person name="Yan T."/>
            <person name="Shi P."/>
            <person name="Liu M."/>
            <person name="Fu X."/>
            <person name="Pan Q."/>
            <person name="Wang Y."/>
            <person name="Lv Z."/>
            <person name="Lu X."/>
            <person name="Zhang F."/>
            <person name="Jiang W."/>
            <person name="Ma Y."/>
            <person name="Chen M."/>
            <person name="Hao X."/>
            <person name="Li L."/>
            <person name="Tang Y."/>
            <person name="Lv G."/>
            <person name="Zhou Y."/>
            <person name="Sun X."/>
            <person name="Brodelius P.E."/>
            <person name="Rose J.K.C."/>
            <person name="Tang K."/>
        </authorList>
    </citation>
    <scope>NUCLEOTIDE SEQUENCE [LARGE SCALE GENOMIC DNA]</scope>
    <source>
        <strain evidence="18">cv. Huhao1</strain>
        <tissue evidence="17">Leaf</tissue>
    </source>
</reference>
<feature type="chain" id="PRO_5015686781" evidence="15">
    <location>
        <begin position="23"/>
        <end position="1453"/>
    </location>
</feature>
<keyword evidence="12" id="KW-1015">Disulfide bond</keyword>
<feature type="domain" description="Protein kinase" evidence="16">
    <location>
        <begin position="734"/>
        <end position="986"/>
    </location>
</feature>
<dbReference type="PANTHER" id="PTHR27003:SF342">
    <property type="entry name" value="TYROSINE-PROTEIN KINASE, CSF-1_PDGF RECEPTOR FAMILY-RELATED"/>
    <property type="match status" value="1"/>
</dbReference>
<evidence type="ECO:0000256" key="2">
    <source>
        <dbReference type="ARBA" id="ARBA00022475"/>
    </source>
</evidence>
<feature type="domain" description="Protein kinase" evidence="16">
    <location>
        <begin position="92"/>
        <end position="370"/>
    </location>
</feature>
<dbReference type="PROSITE" id="PS50011">
    <property type="entry name" value="PROTEIN_KINASE_DOM"/>
    <property type="match status" value="4"/>
</dbReference>
<evidence type="ECO:0000256" key="11">
    <source>
        <dbReference type="ARBA" id="ARBA00023136"/>
    </source>
</evidence>
<keyword evidence="11" id="KW-0472">Membrane</keyword>
<feature type="compositionally biased region" description="Basic and acidic residues" evidence="14">
    <location>
        <begin position="1436"/>
        <end position="1446"/>
    </location>
</feature>
<evidence type="ECO:0000256" key="10">
    <source>
        <dbReference type="ARBA" id="ARBA00022989"/>
    </source>
</evidence>
<keyword evidence="6 15" id="KW-0732">Signal</keyword>
<dbReference type="Pfam" id="PF07714">
    <property type="entry name" value="PK_Tyr_Ser-Thr"/>
    <property type="match status" value="2"/>
</dbReference>
<evidence type="ECO:0000256" key="3">
    <source>
        <dbReference type="ARBA" id="ARBA00022527"/>
    </source>
</evidence>
<dbReference type="FunFam" id="1.10.510.10:FF:000468">
    <property type="entry name" value="PTI1-like tyrosine-protein kinase 3"/>
    <property type="match status" value="1"/>
</dbReference>
<name>A0A2U1LR70_ARTAN</name>
<evidence type="ECO:0000313" key="17">
    <source>
        <dbReference type="EMBL" id="PWA51487.1"/>
    </source>
</evidence>
<accession>A0A2U1LR70</accession>
<dbReference type="FunFam" id="3.30.200.20:FF:000039">
    <property type="entry name" value="receptor-like protein kinase FERONIA"/>
    <property type="match status" value="1"/>
</dbReference>
<dbReference type="SMART" id="SM00220">
    <property type="entry name" value="S_TKc"/>
    <property type="match status" value="4"/>
</dbReference>
<proteinExistence type="predicted"/>
<dbReference type="PROSITE" id="PS00107">
    <property type="entry name" value="PROTEIN_KINASE_ATP"/>
    <property type="match status" value="3"/>
</dbReference>
<dbReference type="OrthoDB" id="508192at2759"/>
<dbReference type="Proteomes" id="UP000245207">
    <property type="component" value="Unassembled WGS sequence"/>
</dbReference>
<organism evidence="17 18">
    <name type="scientific">Artemisia annua</name>
    <name type="common">Sweet wormwood</name>
    <dbReference type="NCBI Taxonomy" id="35608"/>
    <lineage>
        <taxon>Eukaryota</taxon>
        <taxon>Viridiplantae</taxon>
        <taxon>Streptophyta</taxon>
        <taxon>Embryophyta</taxon>
        <taxon>Tracheophyta</taxon>
        <taxon>Spermatophyta</taxon>
        <taxon>Magnoliopsida</taxon>
        <taxon>eudicotyledons</taxon>
        <taxon>Gunneridae</taxon>
        <taxon>Pentapetalae</taxon>
        <taxon>asterids</taxon>
        <taxon>campanulids</taxon>
        <taxon>Asterales</taxon>
        <taxon>Asteraceae</taxon>
        <taxon>Asteroideae</taxon>
        <taxon>Anthemideae</taxon>
        <taxon>Artemisiinae</taxon>
        <taxon>Artemisia</taxon>
    </lineage>
</organism>
<dbReference type="Pfam" id="PF00069">
    <property type="entry name" value="Pkinase"/>
    <property type="match status" value="2"/>
</dbReference>
<dbReference type="InterPro" id="IPR008271">
    <property type="entry name" value="Ser/Thr_kinase_AS"/>
</dbReference>